<keyword evidence="2" id="KW-1185">Reference proteome</keyword>
<dbReference type="Proteomes" id="UP000693996">
    <property type="component" value="Chromosome"/>
</dbReference>
<name>A0A916NLZ2_9BURK</name>
<accession>A0A916NLZ2</accession>
<evidence type="ECO:0000313" key="2">
    <source>
        <dbReference type="Proteomes" id="UP000693996"/>
    </source>
</evidence>
<protein>
    <submittedName>
        <fullName evidence="1">Uncharacterized protein</fullName>
    </submittedName>
</protein>
<organism evidence="1 2">
    <name type="scientific">Candidatus Vallotiella hemipterorum</name>
    <dbReference type="NCBI Taxonomy" id="1177213"/>
    <lineage>
        <taxon>Bacteria</taxon>
        <taxon>Pseudomonadati</taxon>
        <taxon>Pseudomonadota</taxon>
        <taxon>Betaproteobacteria</taxon>
        <taxon>Burkholderiales</taxon>
        <taxon>Burkholderiaceae</taxon>
        <taxon>Candidatus Vallotiella</taxon>
    </lineage>
</organism>
<proteinExistence type="predicted"/>
<dbReference type="AlphaFoldDB" id="A0A916NLZ2"/>
<gene>
    <name evidence="1" type="ORF">MYVALT_F_01250</name>
</gene>
<reference evidence="1" key="1">
    <citation type="submission" date="2021-06" db="EMBL/GenBank/DDBJ databases">
        <authorList>
            <person name="Szabo G."/>
        </authorList>
    </citation>
    <scope>NUCLEOTIDE SEQUENCE</scope>
    <source>
        <strain evidence="1">MYVALT</strain>
    </source>
</reference>
<dbReference type="KEGG" id="vtr:MYVALT_F_01250"/>
<dbReference type="EMBL" id="OU343031">
    <property type="protein sequence ID" value="CAG7600473.1"/>
    <property type="molecule type" value="Genomic_DNA"/>
</dbReference>
<sequence length="63" mass="7035">MAISTIVPTGLNTKAYYSSAYRLSHVLIKNTKPDEHFLGKNCYNCRDTREIICAMPNAILSDA</sequence>
<evidence type="ECO:0000313" key="1">
    <source>
        <dbReference type="EMBL" id="CAG7600473.1"/>
    </source>
</evidence>